<dbReference type="OrthoDB" id="9803735at2"/>
<dbReference type="SUPFAM" id="SSF46785">
    <property type="entry name" value="Winged helix' DNA-binding domain"/>
    <property type="match status" value="1"/>
</dbReference>
<keyword evidence="2" id="KW-0805">Transcription regulation</keyword>
<organism evidence="6 7">
    <name type="scientific">Ureibacillus massiliensis 4400831 = CIP 108448 = CCUG 49529</name>
    <dbReference type="NCBI Taxonomy" id="1211035"/>
    <lineage>
        <taxon>Bacteria</taxon>
        <taxon>Bacillati</taxon>
        <taxon>Bacillota</taxon>
        <taxon>Bacilli</taxon>
        <taxon>Bacillales</taxon>
        <taxon>Caryophanaceae</taxon>
        <taxon>Ureibacillus</taxon>
    </lineage>
</organism>
<dbReference type="RefSeq" id="WP_036178138.1">
    <property type="nucleotide sequence ID" value="NZ_AVCZ01000031.1"/>
</dbReference>
<keyword evidence="7" id="KW-1185">Reference proteome</keyword>
<dbReference type="PANTHER" id="PTHR30346:SF0">
    <property type="entry name" value="HCA OPERON TRANSCRIPTIONAL ACTIVATOR HCAR"/>
    <property type="match status" value="1"/>
</dbReference>
<evidence type="ECO:0000256" key="3">
    <source>
        <dbReference type="ARBA" id="ARBA00023125"/>
    </source>
</evidence>
<protein>
    <recommendedName>
        <fullName evidence="5">HTH lysR-type domain-containing protein</fullName>
    </recommendedName>
</protein>
<dbReference type="InterPro" id="IPR036390">
    <property type="entry name" value="WH_DNA-bd_sf"/>
</dbReference>
<dbReference type="Gene3D" id="1.10.10.10">
    <property type="entry name" value="Winged helix-like DNA-binding domain superfamily/Winged helix DNA-binding domain"/>
    <property type="match status" value="1"/>
</dbReference>
<evidence type="ECO:0000313" key="7">
    <source>
        <dbReference type="Proteomes" id="UP000030595"/>
    </source>
</evidence>
<dbReference type="PRINTS" id="PR00039">
    <property type="entry name" value="HTHLYSR"/>
</dbReference>
<dbReference type="Pfam" id="PF03466">
    <property type="entry name" value="LysR_substrate"/>
    <property type="match status" value="1"/>
</dbReference>
<evidence type="ECO:0000256" key="4">
    <source>
        <dbReference type="ARBA" id="ARBA00023163"/>
    </source>
</evidence>
<dbReference type="SUPFAM" id="SSF53850">
    <property type="entry name" value="Periplasmic binding protein-like II"/>
    <property type="match status" value="1"/>
</dbReference>
<dbReference type="EMBL" id="JPVQ01000031">
    <property type="protein sequence ID" value="KGR89905.1"/>
    <property type="molecule type" value="Genomic_DNA"/>
</dbReference>
<dbReference type="CDD" id="cd08414">
    <property type="entry name" value="PBP2_LTTR_aromatics_like"/>
    <property type="match status" value="1"/>
</dbReference>
<comment type="similarity">
    <text evidence="1">Belongs to the LysR transcriptional regulatory family.</text>
</comment>
<evidence type="ECO:0000256" key="2">
    <source>
        <dbReference type="ARBA" id="ARBA00023015"/>
    </source>
</evidence>
<dbReference type="GO" id="GO:0003677">
    <property type="term" value="F:DNA binding"/>
    <property type="evidence" value="ECO:0007669"/>
    <property type="project" value="UniProtKB-KW"/>
</dbReference>
<proteinExistence type="inferred from homology"/>
<dbReference type="Proteomes" id="UP000030595">
    <property type="component" value="Unassembled WGS sequence"/>
</dbReference>
<keyword evidence="3" id="KW-0238">DNA-binding</keyword>
<evidence type="ECO:0000259" key="5">
    <source>
        <dbReference type="PROSITE" id="PS50931"/>
    </source>
</evidence>
<dbReference type="GO" id="GO:0032993">
    <property type="term" value="C:protein-DNA complex"/>
    <property type="evidence" value="ECO:0007669"/>
    <property type="project" value="TreeGrafter"/>
</dbReference>
<comment type="caution">
    <text evidence="6">The sequence shown here is derived from an EMBL/GenBank/DDBJ whole genome shotgun (WGS) entry which is preliminary data.</text>
</comment>
<evidence type="ECO:0000313" key="6">
    <source>
        <dbReference type="EMBL" id="KGR89905.1"/>
    </source>
</evidence>
<accession>A0A0A3J2H5</accession>
<reference evidence="6 7" key="1">
    <citation type="submission" date="2014-02" db="EMBL/GenBank/DDBJ databases">
        <title>Draft genome sequence of Lysinibacillus massiliensis CCUG 49529.</title>
        <authorList>
            <person name="Zhang F."/>
            <person name="Wang G."/>
            <person name="Zhang L."/>
        </authorList>
    </citation>
    <scope>NUCLEOTIDE SEQUENCE [LARGE SCALE GENOMIC DNA]</scope>
    <source>
        <strain evidence="6 7">CCUG 49529</strain>
    </source>
</reference>
<dbReference type="InterPro" id="IPR036388">
    <property type="entry name" value="WH-like_DNA-bd_sf"/>
</dbReference>
<sequence>MKIHQLRYFITVAEELHYSRAAEKLNISQPPLSQQIKQLEDDLGVVLFKRNKRNVQLTEAGKSFYENSKLIIHYIEHAKKEALRIQEGEIGGITLGFGGSAAFDILPEIIKACNLSIPDVKIDLKQLTTSEQLRALEEKKIDVGILVTPIKTPGIETKFFRKEELVLCLNTDHPLAKTDEPIDPKDLKSENFILPPRNEGDGYYKSIFQVYNDGGFFPNIIQTAKEQHTMVSLVAAKIGVVIVPQSTTFIKLSNITYKSFNKKFYKVSSLAWKKDNMNPVINSFLKVMEQSVLPKFN</sequence>
<dbReference type="Pfam" id="PF00126">
    <property type="entry name" value="HTH_1"/>
    <property type="match status" value="1"/>
</dbReference>
<dbReference type="InterPro" id="IPR005119">
    <property type="entry name" value="LysR_subst-bd"/>
</dbReference>
<name>A0A0A3J2H5_9BACL</name>
<dbReference type="eggNOG" id="COG0583">
    <property type="taxonomic scope" value="Bacteria"/>
</dbReference>
<dbReference type="GO" id="GO:0003700">
    <property type="term" value="F:DNA-binding transcription factor activity"/>
    <property type="evidence" value="ECO:0007669"/>
    <property type="project" value="InterPro"/>
</dbReference>
<gene>
    <name evidence="6" type="ORF">CD30_14675</name>
</gene>
<feature type="domain" description="HTH lysR-type" evidence="5">
    <location>
        <begin position="1"/>
        <end position="58"/>
    </location>
</feature>
<dbReference type="FunFam" id="1.10.10.10:FF:000001">
    <property type="entry name" value="LysR family transcriptional regulator"/>
    <property type="match status" value="1"/>
</dbReference>
<keyword evidence="4" id="KW-0804">Transcription</keyword>
<dbReference type="PANTHER" id="PTHR30346">
    <property type="entry name" value="TRANSCRIPTIONAL DUAL REGULATOR HCAR-RELATED"/>
    <property type="match status" value="1"/>
</dbReference>
<dbReference type="InterPro" id="IPR000847">
    <property type="entry name" value="LysR_HTH_N"/>
</dbReference>
<dbReference type="AlphaFoldDB" id="A0A0A3J2H5"/>
<dbReference type="PROSITE" id="PS50931">
    <property type="entry name" value="HTH_LYSR"/>
    <property type="match status" value="1"/>
</dbReference>
<evidence type="ECO:0000256" key="1">
    <source>
        <dbReference type="ARBA" id="ARBA00009437"/>
    </source>
</evidence>
<dbReference type="Gene3D" id="3.40.190.10">
    <property type="entry name" value="Periplasmic binding protein-like II"/>
    <property type="match status" value="2"/>
</dbReference>